<evidence type="ECO:0000256" key="1">
    <source>
        <dbReference type="SAM" id="MobiDB-lite"/>
    </source>
</evidence>
<proteinExistence type="predicted"/>
<feature type="compositionally biased region" description="Basic and acidic residues" evidence="1">
    <location>
        <begin position="897"/>
        <end position="913"/>
    </location>
</feature>
<feature type="transmembrane region" description="Helical" evidence="2">
    <location>
        <begin position="269"/>
        <end position="293"/>
    </location>
</feature>
<reference evidence="3" key="1">
    <citation type="submission" date="2018-12" db="EMBL/GenBank/DDBJ databases">
        <authorList>
            <person name="Syme R.A."/>
            <person name="Farfan-Caceres L."/>
            <person name="Lichtenzveig J."/>
        </authorList>
    </citation>
    <scope>NUCLEOTIDE SEQUENCE</scope>
    <source>
        <strain evidence="3">Al4</strain>
    </source>
</reference>
<sequence length="1000" mass="109578">MADRRREASSNPNSADSTPALPALGFANSSPSFGLTFVQPPSTPPTSHTGYSRVGHDATERPAPSTIAEEDEEDIADGFRRQSNNGLGIAAEDSPTLGGGTIPSHVRNVGSTPVWSPNITLSPPSTSEPFLGRFPHDSAEGTPDLRRARFSPYTGSYEQFQRGMLEHAQTNASTTDFQQYIHTSDTQRLRGAPSIKSAFENNTFHPGQECQTRRDFYHSRFTWLNGTIIFICLFSTILSGIFLGLALRAPRYGRYISTSPGAKMRPATAILWTSIVAKIIELSFVTGFVAFLGQVLSRRAFSRASGGRGVTLSELSMWRWVVQPGTLITHWETAKYAGLSFLGMLSLLSAILATLYAPAATALVQPMLKNGYLETRLLAGSVKTDFANINYIKDMCQSPITSDKEYGGTTCTQIEHAGQGFYNYHKYLADWDNEASTGNSSSDQKRRPLGFGLLYENTTVEAQWVDVIDTKAVSKQYKRAINNISLAMPHAGVFAAARDQRNGILQPEELDSEGTYSLHASVPSPVMKVLCVNMNESELAPIVYDKWNDHETVNITTWPKLQGNATTTNRTVVDEIFGWTKQDKTTMLDYPPVFARFPKPFNTILNHTSFSWGRSAIYLMGQGGAGDPGPNMTGIYSVCKIDVDITPYCSTRYVAGGSGGKMEALCDDRAGDMAYIKSQKNATTVQGLENWRDVGTDWSNALSLNTGIMDADASNSRLLMQLQLTPTGANEADPDNMDVDLSPLVPSMSEALAVMSGCTLLKSFVDAPFVPFWNYTKAILEKPQTQYFNATIIAQQYASGGVDNPSKAWMVILLLVFLMNIFVLVYFLLHRGLVTDFSEPPNLFALAVNSPPSQALAGSCGGGPEGKQYMVNWYVNHEGEHLYMEPGEKTALLAGHEHEHSHAHPHVHSHDHSAPPQVQSKENGFFSNVKKTITGMRLPFSSQTKAPAKVSQPAGAERLRPPSAVGSIRSGASLSEYEMEDGESRTQRQYAKLSKRRSML</sequence>
<keyword evidence="2" id="KW-1133">Transmembrane helix</keyword>
<dbReference type="OrthoDB" id="4721035at2759"/>
<reference evidence="3" key="2">
    <citation type="submission" date="2020-09" db="EMBL/GenBank/DDBJ databases">
        <title>Reference genome assembly for Australian Ascochyta lentis isolate Al4.</title>
        <authorList>
            <person name="Lee R.C."/>
            <person name="Farfan-Caceres L.M."/>
            <person name="Debler J.W."/>
            <person name="Williams A.H."/>
            <person name="Henares B.M."/>
        </authorList>
    </citation>
    <scope>NUCLEOTIDE SEQUENCE</scope>
    <source>
        <strain evidence="3">Al4</strain>
    </source>
</reference>
<gene>
    <name evidence="3" type="ORF">EKO04_003804</name>
</gene>
<keyword evidence="2" id="KW-0812">Transmembrane</keyword>
<comment type="caution">
    <text evidence="3">The sequence shown here is derived from an EMBL/GenBank/DDBJ whole genome shotgun (WGS) entry which is preliminary data.</text>
</comment>
<evidence type="ECO:0008006" key="5">
    <source>
        <dbReference type="Google" id="ProtNLM"/>
    </source>
</evidence>
<dbReference type="EMBL" id="RZGK01000006">
    <property type="protein sequence ID" value="KAF9698390.1"/>
    <property type="molecule type" value="Genomic_DNA"/>
</dbReference>
<feature type="transmembrane region" description="Helical" evidence="2">
    <location>
        <begin position="223"/>
        <end position="249"/>
    </location>
</feature>
<feature type="transmembrane region" description="Helical" evidence="2">
    <location>
        <begin position="336"/>
        <end position="357"/>
    </location>
</feature>
<keyword evidence="4" id="KW-1185">Reference proteome</keyword>
<name>A0A8H7J8A7_9PLEO</name>
<dbReference type="Proteomes" id="UP000651452">
    <property type="component" value="Unassembled WGS sequence"/>
</dbReference>
<protein>
    <recommendedName>
        <fullName evidence="5">Mcm2 3 5 family protein</fullName>
    </recommendedName>
</protein>
<evidence type="ECO:0000313" key="4">
    <source>
        <dbReference type="Proteomes" id="UP000651452"/>
    </source>
</evidence>
<feature type="region of interest" description="Disordered" evidence="1">
    <location>
        <begin position="1"/>
        <end position="73"/>
    </location>
</feature>
<evidence type="ECO:0000313" key="3">
    <source>
        <dbReference type="EMBL" id="KAF9698390.1"/>
    </source>
</evidence>
<keyword evidence="2" id="KW-0472">Membrane</keyword>
<feature type="region of interest" description="Disordered" evidence="1">
    <location>
        <begin position="936"/>
        <end position="1000"/>
    </location>
</feature>
<feature type="transmembrane region" description="Helical" evidence="2">
    <location>
        <begin position="808"/>
        <end position="829"/>
    </location>
</feature>
<organism evidence="3 4">
    <name type="scientific">Ascochyta lentis</name>
    <dbReference type="NCBI Taxonomy" id="205686"/>
    <lineage>
        <taxon>Eukaryota</taxon>
        <taxon>Fungi</taxon>
        <taxon>Dikarya</taxon>
        <taxon>Ascomycota</taxon>
        <taxon>Pezizomycotina</taxon>
        <taxon>Dothideomycetes</taxon>
        <taxon>Pleosporomycetidae</taxon>
        <taxon>Pleosporales</taxon>
        <taxon>Pleosporineae</taxon>
        <taxon>Didymellaceae</taxon>
        <taxon>Ascochyta</taxon>
    </lineage>
</organism>
<dbReference type="AlphaFoldDB" id="A0A8H7J8A7"/>
<feature type="region of interest" description="Disordered" evidence="1">
    <location>
        <begin position="897"/>
        <end position="921"/>
    </location>
</feature>
<accession>A0A8H7J8A7</accession>
<evidence type="ECO:0000256" key="2">
    <source>
        <dbReference type="SAM" id="Phobius"/>
    </source>
</evidence>